<evidence type="ECO:0000256" key="1">
    <source>
        <dbReference type="SAM" id="Phobius"/>
    </source>
</evidence>
<evidence type="ECO:0008006" key="4">
    <source>
        <dbReference type="Google" id="ProtNLM"/>
    </source>
</evidence>
<evidence type="ECO:0000313" key="2">
    <source>
        <dbReference type="EMBL" id="RZU67068.1"/>
    </source>
</evidence>
<accession>A0A4Q8AR02</accession>
<protein>
    <recommendedName>
        <fullName evidence="4">YrhK-like protein</fullName>
    </recommendedName>
</protein>
<gene>
    <name evidence="2" type="ORF">EV379_3445</name>
</gene>
<evidence type="ECO:0000313" key="3">
    <source>
        <dbReference type="Proteomes" id="UP000291483"/>
    </source>
</evidence>
<keyword evidence="1" id="KW-0472">Membrane</keyword>
<keyword evidence="3" id="KW-1185">Reference proteome</keyword>
<dbReference type="Proteomes" id="UP000291483">
    <property type="component" value="Unassembled WGS sequence"/>
</dbReference>
<organism evidence="2 3">
    <name type="scientific">Microterricola gilva</name>
    <dbReference type="NCBI Taxonomy" id="393267"/>
    <lineage>
        <taxon>Bacteria</taxon>
        <taxon>Bacillati</taxon>
        <taxon>Actinomycetota</taxon>
        <taxon>Actinomycetes</taxon>
        <taxon>Micrococcales</taxon>
        <taxon>Microbacteriaceae</taxon>
        <taxon>Microterricola</taxon>
    </lineage>
</organism>
<feature type="transmembrane region" description="Helical" evidence="1">
    <location>
        <begin position="134"/>
        <end position="152"/>
    </location>
</feature>
<feature type="transmembrane region" description="Helical" evidence="1">
    <location>
        <begin position="194"/>
        <end position="219"/>
    </location>
</feature>
<dbReference type="RefSeq" id="WP_165397420.1">
    <property type="nucleotide sequence ID" value="NZ_SHLC01000001.1"/>
</dbReference>
<feature type="transmembrane region" description="Helical" evidence="1">
    <location>
        <begin position="164"/>
        <end position="188"/>
    </location>
</feature>
<feature type="transmembrane region" description="Helical" evidence="1">
    <location>
        <begin position="98"/>
        <end position="119"/>
    </location>
</feature>
<feature type="transmembrane region" description="Helical" evidence="1">
    <location>
        <begin position="59"/>
        <end position="77"/>
    </location>
</feature>
<comment type="caution">
    <text evidence="2">The sequence shown here is derived from an EMBL/GenBank/DDBJ whole genome shotgun (WGS) entry which is preliminary data.</text>
</comment>
<dbReference type="EMBL" id="SHLC01000001">
    <property type="protein sequence ID" value="RZU67068.1"/>
    <property type="molecule type" value="Genomic_DNA"/>
</dbReference>
<keyword evidence="1" id="KW-1133">Transmembrane helix</keyword>
<name>A0A4Q8AR02_9MICO</name>
<dbReference type="AlphaFoldDB" id="A0A4Q8AR02"/>
<proteinExistence type="predicted"/>
<reference evidence="2 3" key="1">
    <citation type="submission" date="2019-02" db="EMBL/GenBank/DDBJ databases">
        <title>Sequencing the genomes of 1000 actinobacteria strains.</title>
        <authorList>
            <person name="Klenk H.-P."/>
        </authorList>
    </citation>
    <scope>NUCLEOTIDE SEQUENCE [LARGE SCALE GENOMIC DNA]</scope>
    <source>
        <strain evidence="2 3">DSM 18319</strain>
    </source>
</reference>
<keyword evidence="1" id="KW-0812">Transmembrane</keyword>
<sequence>MAVPEQSGVTSQRRWGRGAERSLRLRRESWGFAIGSLLFALGAWPGYASAVGVVADNVTYFIGSLFFTLAALVQLTLTGRPLPHHGSTSGEQFDWYSAAIQFIGTLLFNVSTLAAWLQSTGVDIDVRHVWRPDLYGSAAFLIASGLAVAATTKRESLWDPNARTWWSTWFGMAGSIAFGVSAVAAIVLPSSGTVANAALANLGTFIGALCFLAAALLALPQRRAR</sequence>
<feature type="transmembrane region" description="Helical" evidence="1">
    <location>
        <begin position="30"/>
        <end position="47"/>
    </location>
</feature>